<dbReference type="CDD" id="cd00075">
    <property type="entry name" value="HATPase"/>
    <property type="match status" value="1"/>
</dbReference>
<name>A0A1A9LI22_9FLAO</name>
<dbReference type="CDD" id="cd00082">
    <property type="entry name" value="HisKA"/>
    <property type="match status" value="1"/>
</dbReference>
<dbReference type="SUPFAM" id="SSF55874">
    <property type="entry name" value="ATPase domain of HSP90 chaperone/DNA topoisomerase II/histidine kinase"/>
    <property type="match status" value="1"/>
</dbReference>
<dbReference type="Gene3D" id="3.30.450.40">
    <property type="match status" value="1"/>
</dbReference>
<dbReference type="GO" id="GO:0000155">
    <property type="term" value="F:phosphorelay sensor kinase activity"/>
    <property type="evidence" value="ECO:0007669"/>
    <property type="project" value="InterPro"/>
</dbReference>
<evidence type="ECO:0000259" key="5">
    <source>
        <dbReference type="PROSITE" id="PS50109"/>
    </source>
</evidence>
<comment type="caution">
    <text evidence="6">The sequence shown here is derived from an EMBL/GenBank/DDBJ whole genome shotgun (WGS) entry which is preliminary data.</text>
</comment>
<dbReference type="SUPFAM" id="SSF55781">
    <property type="entry name" value="GAF domain-like"/>
    <property type="match status" value="1"/>
</dbReference>
<sequence length="402" mass="45352">MKIPQIPAYELERLAAVRSYNLLDTLPEKDFDNITALTASICDVPIALVTLLDADRNFLKSHYGINFSESPRNISFCGHAILDESNIFIVEDARNDPRFHDNPLVTEMHAIFYAGVRLVNSDGYPLGTLCVFDKKPRTLSKQQKTALTALAYQVVNLFEARKRNRTLMSVQQELKEKNEELKNFAGIVSHDMKMPLANMIITSDMLRSKYGSLLDVQGKQYLDYIKQSSFTLSEYITGLLEHYESDKTASLNGESFDSHDLLEDIIELLNINIDCEINLPEENIEMHANKVALEQILLNLIANSLKYNDKKKIKIDIACTEENGFYYFKISDNGIGIPKDKMDHIFDLFATTGKLDRNGKKGNGIGLSTVKKLVKKLNGEITVSSTVGKGTSFQFNIEKLKC</sequence>
<organism evidence="6 7">
    <name type="scientific">Aequorivita soesokkakensis</name>
    <dbReference type="NCBI Taxonomy" id="1385699"/>
    <lineage>
        <taxon>Bacteria</taxon>
        <taxon>Pseudomonadati</taxon>
        <taxon>Bacteroidota</taxon>
        <taxon>Flavobacteriia</taxon>
        <taxon>Flavobacteriales</taxon>
        <taxon>Flavobacteriaceae</taxon>
        <taxon>Aequorivita</taxon>
    </lineage>
</organism>
<dbReference type="PANTHER" id="PTHR43102:SF2">
    <property type="entry name" value="GAF DOMAIN-CONTAINING PROTEIN"/>
    <property type="match status" value="1"/>
</dbReference>
<dbReference type="SMART" id="SM00388">
    <property type="entry name" value="HisKA"/>
    <property type="match status" value="1"/>
</dbReference>
<comment type="catalytic activity">
    <reaction evidence="1">
        <text>ATP + protein L-histidine = ADP + protein N-phospho-L-histidine.</text>
        <dbReference type="EC" id="2.7.13.3"/>
    </reaction>
</comment>
<dbReference type="SMART" id="SM00387">
    <property type="entry name" value="HATPase_c"/>
    <property type="match status" value="1"/>
</dbReference>
<keyword evidence="3" id="KW-0597">Phosphoprotein</keyword>
<evidence type="ECO:0000256" key="1">
    <source>
        <dbReference type="ARBA" id="ARBA00000085"/>
    </source>
</evidence>
<accession>A0A1A9LI22</accession>
<dbReference type="InterPro" id="IPR036097">
    <property type="entry name" value="HisK_dim/P_sf"/>
</dbReference>
<keyword evidence="7" id="KW-1185">Reference proteome</keyword>
<dbReference type="STRING" id="1385699.A7A78_01210"/>
<evidence type="ECO:0000313" key="7">
    <source>
        <dbReference type="Proteomes" id="UP000077552"/>
    </source>
</evidence>
<dbReference type="EC" id="2.7.13.3" evidence="2"/>
<dbReference type="InterPro" id="IPR003594">
    <property type="entry name" value="HATPase_dom"/>
</dbReference>
<dbReference type="SUPFAM" id="SSF47384">
    <property type="entry name" value="Homodimeric domain of signal transducing histidine kinase"/>
    <property type="match status" value="1"/>
</dbReference>
<evidence type="ECO:0000256" key="3">
    <source>
        <dbReference type="ARBA" id="ARBA00022553"/>
    </source>
</evidence>
<dbReference type="Proteomes" id="UP000077552">
    <property type="component" value="Unassembled WGS sequence"/>
</dbReference>
<dbReference type="RefSeq" id="WP_068760429.1">
    <property type="nucleotide sequence ID" value="NZ_LXIE01000001.1"/>
</dbReference>
<dbReference type="Gene3D" id="1.10.287.130">
    <property type="match status" value="1"/>
</dbReference>
<dbReference type="Gene3D" id="3.30.565.10">
    <property type="entry name" value="Histidine kinase-like ATPase, C-terminal domain"/>
    <property type="match status" value="1"/>
</dbReference>
<dbReference type="Pfam" id="PF00512">
    <property type="entry name" value="HisKA"/>
    <property type="match status" value="1"/>
</dbReference>
<dbReference type="InterPro" id="IPR029016">
    <property type="entry name" value="GAF-like_dom_sf"/>
</dbReference>
<dbReference type="InterPro" id="IPR004358">
    <property type="entry name" value="Sig_transdc_His_kin-like_C"/>
</dbReference>
<dbReference type="PRINTS" id="PR00344">
    <property type="entry name" value="BCTRLSENSOR"/>
</dbReference>
<evidence type="ECO:0000313" key="6">
    <source>
        <dbReference type="EMBL" id="OAD92554.1"/>
    </source>
</evidence>
<dbReference type="Pfam" id="PF02518">
    <property type="entry name" value="HATPase_c"/>
    <property type="match status" value="1"/>
</dbReference>
<dbReference type="SMART" id="SM00065">
    <property type="entry name" value="GAF"/>
    <property type="match status" value="1"/>
</dbReference>
<evidence type="ECO:0000256" key="4">
    <source>
        <dbReference type="SAM" id="Coils"/>
    </source>
</evidence>
<dbReference type="PANTHER" id="PTHR43102">
    <property type="entry name" value="SLR1143 PROTEIN"/>
    <property type="match status" value="1"/>
</dbReference>
<reference evidence="6 7" key="1">
    <citation type="submission" date="2016-05" db="EMBL/GenBank/DDBJ databases">
        <title>Genome sequencing of Vitellibacter soesokkakensis RSSK-12.</title>
        <authorList>
            <person name="Thevarajoo S."/>
            <person name="Selvaratnam C."/>
            <person name="Goh K.M."/>
            <person name="Chan K.-G."/>
            <person name="Chong C.S."/>
        </authorList>
    </citation>
    <scope>NUCLEOTIDE SEQUENCE [LARGE SCALE GENOMIC DNA]</scope>
    <source>
        <strain evidence="6 7">RSSK-12</strain>
    </source>
</reference>
<dbReference type="AlphaFoldDB" id="A0A1A9LI22"/>
<dbReference type="PROSITE" id="PS50109">
    <property type="entry name" value="HIS_KIN"/>
    <property type="match status" value="1"/>
</dbReference>
<feature type="coiled-coil region" evidence="4">
    <location>
        <begin position="160"/>
        <end position="187"/>
    </location>
</feature>
<dbReference type="InterPro" id="IPR003018">
    <property type="entry name" value="GAF"/>
</dbReference>
<dbReference type="InterPro" id="IPR003661">
    <property type="entry name" value="HisK_dim/P_dom"/>
</dbReference>
<feature type="domain" description="Histidine kinase" evidence="5">
    <location>
        <begin position="187"/>
        <end position="401"/>
    </location>
</feature>
<gene>
    <name evidence="6" type="ORF">A7A78_01210</name>
</gene>
<dbReference type="InterPro" id="IPR036890">
    <property type="entry name" value="HATPase_C_sf"/>
</dbReference>
<dbReference type="EMBL" id="LXIE01000001">
    <property type="protein sequence ID" value="OAD92554.1"/>
    <property type="molecule type" value="Genomic_DNA"/>
</dbReference>
<dbReference type="InterPro" id="IPR005467">
    <property type="entry name" value="His_kinase_dom"/>
</dbReference>
<keyword evidence="4" id="KW-0175">Coiled coil</keyword>
<dbReference type="OrthoDB" id="9811889at2"/>
<protein>
    <recommendedName>
        <fullName evidence="2">histidine kinase</fullName>
        <ecNumber evidence="2">2.7.13.3</ecNumber>
    </recommendedName>
</protein>
<proteinExistence type="predicted"/>
<evidence type="ECO:0000256" key="2">
    <source>
        <dbReference type="ARBA" id="ARBA00012438"/>
    </source>
</evidence>
<dbReference type="Pfam" id="PF01590">
    <property type="entry name" value="GAF"/>
    <property type="match status" value="1"/>
</dbReference>